<evidence type="ECO:0000313" key="4">
    <source>
        <dbReference type="EMBL" id="NVN29075.1"/>
    </source>
</evidence>
<dbReference type="InterPro" id="IPR036761">
    <property type="entry name" value="TTHA0802/YceI-like_sf"/>
</dbReference>
<organism evidence="3 5">
    <name type="scientific">Endobacter medicaginis</name>
    <dbReference type="NCBI Taxonomy" id="1181271"/>
    <lineage>
        <taxon>Bacteria</taxon>
        <taxon>Pseudomonadati</taxon>
        <taxon>Pseudomonadota</taxon>
        <taxon>Alphaproteobacteria</taxon>
        <taxon>Acetobacterales</taxon>
        <taxon>Acetobacteraceae</taxon>
        <taxon>Endobacter</taxon>
    </lineage>
</organism>
<dbReference type="PANTHER" id="PTHR34406">
    <property type="entry name" value="PROTEIN YCEI"/>
    <property type="match status" value="1"/>
</dbReference>
<feature type="chain" id="PRO_5033643875" evidence="1">
    <location>
        <begin position="21"/>
        <end position="183"/>
    </location>
</feature>
<keyword evidence="5" id="KW-1185">Reference proteome</keyword>
<evidence type="ECO:0000313" key="3">
    <source>
        <dbReference type="EMBL" id="MBB3174241.1"/>
    </source>
</evidence>
<proteinExistence type="predicted"/>
<dbReference type="RefSeq" id="WP_176621805.1">
    <property type="nucleotide sequence ID" value="NZ_JABXXQ010000011.1"/>
</dbReference>
<dbReference type="InterPro" id="IPR007372">
    <property type="entry name" value="Lipid/polyisoprenoid-bd_YceI"/>
</dbReference>
<dbReference type="SMART" id="SM00867">
    <property type="entry name" value="YceI"/>
    <property type="match status" value="1"/>
</dbReference>
<dbReference type="Gene3D" id="2.40.128.110">
    <property type="entry name" value="Lipid/polyisoprenoid-binding, YceI-like"/>
    <property type="match status" value="1"/>
</dbReference>
<evidence type="ECO:0000313" key="6">
    <source>
        <dbReference type="Proteomes" id="UP000565205"/>
    </source>
</evidence>
<dbReference type="Pfam" id="PF04264">
    <property type="entry name" value="YceI"/>
    <property type="match status" value="1"/>
</dbReference>
<evidence type="ECO:0000313" key="5">
    <source>
        <dbReference type="Proteomes" id="UP000557688"/>
    </source>
</evidence>
<dbReference type="SUPFAM" id="SSF101874">
    <property type="entry name" value="YceI-like"/>
    <property type="match status" value="1"/>
</dbReference>
<feature type="domain" description="Lipid/polyisoprenoid-binding YceI-like" evidence="2">
    <location>
        <begin position="24"/>
        <end position="180"/>
    </location>
</feature>
<dbReference type="PANTHER" id="PTHR34406:SF1">
    <property type="entry name" value="PROTEIN YCEI"/>
    <property type="match status" value="1"/>
</dbReference>
<dbReference type="Proteomes" id="UP000565205">
    <property type="component" value="Unassembled WGS sequence"/>
</dbReference>
<dbReference type="EMBL" id="JABXXQ010000011">
    <property type="protein sequence ID" value="NVN29075.1"/>
    <property type="molecule type" value="Genomic_DNA"/>
</dbReference>
<evidence type="ECO:0000256" key="1">
    <source>
        <dbReference type="SAM" id="SignalP"/>
    </source>
</evidence>
<keyword evidence="1" id="KW-0732">Signal</keyword>
<dbReference type="EMBL" id="JACHXV010000006">
    <property type="protein sequence ID" value="MBB3174241.1"/>
    <property type="molecule type" value="Genomic_DNA"/>
</dbReference>
<feature type="signal peptide" evidence="1">
    <location>
        <begin position="1"/>
        <end position="20"/>
    </location>
</feature>
<protein>
    <submittedName>
        <fullName evidence="3">Polyisoprenoid-binding protein YceI</fullName>
    </submittedName>
    <submittedName>
        <fullName evidence="4">YceI family protein</fullName>
    </submittedName>
</protein>
<name>A0A839V441_9PROT</name>
<evidence type="ECO:0000259" key="2">
    <source>
        <dbReference type="SMART" id="SM00867"/>
    </source>
</evidence>
<dbReference type="AlphaFoldDB" id="A0A839V441"/>
<reference evidence="3 5" key="2">
    <citation type="submission" date="2020-08" db="EMBL/GenBank/DDBJ databases">
        <title>Genomic Encyclopedia of Type Strains, Phase III (KMG-III): the genomes of soil and plant-associated and newly described type strains.</title>
        <authorList>
            <person name="Whitman W."/>
        </authorList>
    </citation>
    <scope>NUCLEOTIDE SEQUENCE [LARGE SCALE GENOMIC DNA]</scope>
    <source>
        <strain evidence="3 5">CECT 8088</strain>
    </source>
</reference>
<accession>A0A839V441</accession>
<comment type="caution">
    <text evidence="3">The sequence shown here is derived from an EMBL/GenBank/DDBJ whole genome shotgun (WGS) entry which is preliminary data.</text>
</comment>
<reference evidence="4 6" key="1">
    <citation type="submission" date="2020-06" db="EMBL/GenBank/DDBJ databases">
        <title>Description of novel acetic acid bacteria.</title>
        <authorList>
            <person name="Sombolestani A."/>
        </authorList>
    </citation>
    <scope>NUCLEOTIDE SEQUENCE [LARGE SCALE GENOMIC DNA]</scope>
    <source>
        <strain evidence="4 6">LMG 26838</strain>
    </source>
</reference>
<gene>
    <name evidence="3" type="ORF">FHR90_002077</name>
    <name evidence="4" type="ORF">HUK83_01780</name>
</gene>
<dbReference type="Proteomes" id="UP000557688">
    <property type="component" value="Unassembled WGS sequence"/>
</dbReference>
<sequence>MYRLLPLCVVLGLAALPARAETQQLTLTPANTRAELHAKSALTDVDGQFEQVSGKLNYDLSTQACHVDLTMDVNSLKVGSAVLRSLMLSGLMLDGDTHPTMRYVGHCQPKIVKGQVKTYLVGDLTMRGQTHPVTFAVTMAFKGNTLTRIVSDATFDQRQWGLSTLLHSVDPMVKTQTVIDVGK</sequence>